<gene>
    <name evidence="1" type="ORF">PMIN01_11322</name>
</gene>
<proteinExistence type="predicted"/>
<protein>
    <submittedName>
        <fullName evidence="1">Uncharacterized protein</fullName>
    </submittedName>
</protein>
<comment type="caution">
    <text evidence="1">The sequence shown here is derived from an EMBL/GenBank/DDBJ whole genome shotgun (WGS) entry which is preliminary data.</text>
</comment>
<name>A0A9P6G8H3_9PLEO</name>
<organism evidence="1 2">
    <name type="scientific">Paraphaeosphaeria minitans</name>
    <dbReference type="NCBI Taxonomy" id="565426"/>
    <lineage>
        <taxon>Eukaryota</taxon>
        <taxon>Fungi</taxon>
        <taxon>Dikarya</taxon>
        <taxon>Ascomycota</taxon>
        <taxon>Pezizomycotina</taxon>
        <taxon>Dothideomycetes</taxon>
        <taxon>Pleosporomycetidae</taxon>
        <taxon>Pleosporales</taxon>
        <taxon>Massarineae</taxon>
        <taxon>Didymosphaeriaceae</taxon>
        <taxon>Paraphaeosphaeria</taxon>
    </lineage>
</organism>
<sequence>MEGARGSFDLGVRVEGAGIPSELTGATSVPRRREHNKSLGRCETVNLMAGVAGDRLPALQTVGHWLHHDIGPPILKEHRTHGQWYALKHVQWAVYPEFTPTVYTNNARQDQTSRPGHGKSSFRLAITMALAPLGPPGHPLAGSDARQAGGVLKHAPFRFVRRSDCRLHASEVRQHRVVLCLSALKHRVESPRRQPTRGPSATARL</sequence>
<evidence type="ECO:0000313" key="1">
    <source>
        <dbReference type="EMBL" id="KAF9730453.1"/>
    </source>
</evidence>
<keyword evidence="2" id="KW-1185">Reference proteome</keyword>
<dbReference type="EMBL" id="WJXW01000014">
    <property type="protein sequence ID" value="KAF9730453.1"/>
    <property type="molecule type" value="Genomic_DNA"/>
</dbReference>
<dbReference type="Proteomes" id="UP000756921">
    <property type="component" value="Unassembled WGS sequence"/>
</dbReference>
<dbReference type="AlphaFoldDB" id="A0A9P6G8H3"/>
<reference evidence="1" key="1">
    <citation type="journal article" date="2020" name="Mol. Plant Microbe Interact.">
        <title>Genome Sequence of the Biocontrol Agent Coniothyrium minitans strain Conio (IMI 134523).</title>
        <authorList>
            <person name="Patel D."/>
            <person name="Shittu T.A."/>
            <person name="Baroncelli R."/>
            <person name="Muthumeenakshi S."/>
            <person name="Osborne T.H."/>
            <person name="Janganan T.K."/>
            <person name="Sreenivasaprasad S."/>
        </authorList>
    </citation>
    <scope>NUCLEOTIDE SEQUENCE</scope>
    <source>
        <strain evidence="1">Conio</strain>
    </source>
</reference>
<accession>A0A9P6G8H3</accession>
<evidence type="ECO:0000313" key="2">
    <source>
        <dbReference type="Proteomes" id="UP000756921"/>
    </source>
</evidence>